<feature type="transmembrane region" description="Helical" evidence="1">
    <location>
        <begin position="12"/>
        <end position="32"/>
    </location>
</feature>
<dbReference type="Proteomes" id="UP000019486">
    <property type="component" value="Unassembled WGS sequence"/>
</dbReference>
<gene>
    <name evidence="2" type="ORF">N825_26620</name>
</gene>
<keyword evidence="1" id="KW-0472">Membrane</keyword>
<keyword evidence="1" id="KW-0812">Transmembrane</keyword>
<keyword evidence="3" id="KW-1185">Reference proteome</keyword>
<dbReference type="AlphaFoldDB" id="W9GVN8"/>
<protein>
    <submittedName>
        <fullName evidence="2">Uncharacterized protein</fullName>
    </submittedName>
</protein>
<organism evidence="2 3">
    <name type="scientific">Skermanella stibiiresistens SB22</name>
    <dbReference type="NCBI Taxonomy" id="1385369"/>
    <lineage>
        <taxon>Bacteria</taxon>
        <taxon>Pseudomonadati</taxon>
        <taxon>Pseudomonadota</taxon>
        <taxon>Alphaproteobacteria</taxon>
        <taxon>Rhodospirillales</taxon>
        <taxon>Azospirillaceae</taxon>
        <taxon>Skermanella</taxon>
    </lineage>
</organism>
<evidence type="ECO:0000313" key="3">
    <source>
        <dbReference type="Proteomes" id="UP000019486"/>
    </source>
</evidence>
<proteinExistence type="predicted"/>
<evidence type="ECO:0000256" key="1">
    <source>
        <dbReference type="SAM" id="Phobius"/>
    </source>
</evidence>
<reference evidence="2 3" key="1">
    <citation type="submission" date="2013-08" db="EMBL/GenBank/DDBJ databases">
        <title>The genome sequence of Skermanella stibiiresistens.</title>
        <authorList>
            <person name="Zhu W."/>
            <person name="Wang G."/>
        </authorList>
    </citation>
    <scope>NUCLEOTIDE SEQUENCE [LARGE SCALE GENOMIC DNA]</scope>
    <source>
        <strain evidence="2 3">SB22</strain>
    </source>
</reference>
<accession>W9GVN8</accession>
<keyword evidence="1" id="KW-1133">Transmembrane helix</keyword>
<dbReference type="EMBL" id="AVFL01000042">
    <property type="protein sequence ID" value="EWY36507.1"/>
    <property type="molecule type" value="Genomic_DNA"/>
</dbReference>
<comment type="caution">
    <text evidence="2">The sequence shown here is derived from an EMBL/GenBank/DDBJ whole genome shotgun (WGS) entry which is preliminary data.</text>
</comment>
<name>W9GVN8_9PROT</name>
<sequence length="33" mass="3521">MNSVTETVRRTAIFLFGVGALSAAFMIAMRMAG</sequence>
<evidence type="ECO:0000313" key="2">
    <source>
        <dbReference type="EMBL" id="EWY36507.1"/>
    </source>
</evidence>